<comment type="caution">
    <text evidence="8">Lacks conserved residue(s) required for the propagation of feature annotation.</text>
</comment>
<dbReference type="EMBL" id="CP068073">
    <property type="protein sequence ID" value="QQS81795.1"/>
    <property type="molecule type" value="Genomic_DNA"/>
</dbReference>
<dbReference type="InterPro" id="IPR004812">
    <property type="entry name" value="Efflux_drug-R_Bcr/CmlA"/>
</dbReference>
<feature type="transmembrane region" description="Helical" evidence="8">
    <location>
        <begin position="348"/>
        <end position="367"/>
    </location>
</feature>
<dbReference type="InterPro" id="IPR036259">
    <property type="entry name" value="MFS_trans_sf"/>
</dbReference>
<dbReference type="RefSeq" id="WP_047131500.1">
    <property type="nucleotide sequence ID" value="NZ_CP015114.1"/>
</dbReference>
<keyword evidence="5 8" id="KW-0812">Transmembrane</keyword>
<feature type="transmembrane region" description="Helical" evidence="8">
    <location>
        <begin position="81"/>
        <end position="100"/>
    </location>
</feature>
<name>A0A143PF83_9STAP</name>
<dbReference type="GO" id="GO:0005886">
    <property type="term" value="C:plasma membrane"/>
    <property type="evidence" value="ECO:0007669"/>
    <property type="project" value="UniProtKB-SubCell"/>
</dbReference>
<evidence type="ECO:0000313" key="13">
    <source>
        <dbReference type="Proteomes" id="UP000595942"/>
    </source>
</evidence>
<dbReference type="NCBIfam" id="TIGR00710">
    <property type="entry name" value="efflux_Bcr_CflA"/>
    <property type="match status" value="1"/>
</dbReference>
<dbReference type="GO" id="GO:0042910">
    <property type="term" value="F:xenobiotic transmembrane transporter activity"/>
    <property type="evidence" value="ECO:0007669"/>
    <property type="project" value="InterPro"/>
</dbReference>
<dbReference type="AlphaFoldDB" id="A0A143PF83"/>
<evidence type="ECO:0000256" key="1">
    <source>
        <dbReference type="ARBA" id="ARBA00004651"/>
    </source>
</evidence>
<dbReference type="GO" id="GO:1990961">
    <property type="term" value="P:xenobiotic detoxification by transmembrane export across the plasma membrane"/>
    <property type="evidence" value="ECO:0007669"/>
    <property type="project" value="InterPro"/>
</dbReference>
<dbReference type="SUPFAM" id="SSF103473">
    <property type="entry name" value="MFS general substrate transporter"/>
    <property type="match status" value="1"/>
</dbReference>
<keyword evidence="13" id="KW-1185">Reference proteome</keyword>
<dbReference type="InterPro" id="IPR011701">
    <property type="entry name" value="MFS"/>
</dbReference>
<dbReference type="Proteomes" id="UP000293854">
    <property type="component" value="Unassembled WGS sequence"/>
</dbReference>
<dbReference type="EMBL" id="RQTE01000154">
    <property type="protein sequence ID" value="RZI01602.1"/>
    <property type="molecule type" value="Genomic_DNA"/>
</dbReference>
<dbReference type="OrthoDB" id="9800416at2"/>
<feature type="transmembrane region" description="Helical" evidence="8">
    <location>
        <begin position="139"/>
        <end position="164"/>
    </location>
</feature>
<dbReference type="Pfam" id="PF07690">
    <property type="entry name" value="MFS_1"/>
    <property type="match status" value="1"/>
</dbReference>
<dbReference type="FunFam" id="1.20.1720.10:FF:000005">
    <property type="entry name" value="Bcr/CflA family efflux transporter"/>
    <property type="match status" value="1"/>
</dbReference>
<dbReference type="CDD" id="cd17320">
    <property type="entry name" value="MFS_MdfA_MDR_like"/>
    <property type="match status" value="1"/>
</dbReference>
<evidence type="ECO:0000313" key="10">
    <source>
        <dbReference type="EMBL" id="QQS81795.1"/>
    </source>
</evidence>
<sequence>MSHSNIVKEKPTVFLVIILGALTAIGALSIDMFLPGLPQIRSDFHTTTSAAQLTLTLFMVGLAFGNLFMGPISDAMGRKQPLVVVMIIYTLASLGIIFSVNISMMIGLRLVQGLCAGAAAVISRAIASDMYSGKELTKFLAVLMLVNGVAPVIAPTLGGIILIFSNWHMVFIILTLFGVFMVISSGLRIPESLSKEAREPADIMSILKQFKSLLQKPKFVLPMLLQGMTFVILFSYISASPFITQRIYSLSPQAFSWMFATIGIGLIISSQLAGKLVDYFEPLTIMRGYTVVQIIGVIMISTVLILHLPIWALFISFLALVGPVTGIATVSFSVAMDERTGGSGSASSLLGLVQTLIGGISTPLVGLMGENSYIPYLIIISIASIVLIILHLMIAKAFAGNEIAGK</sequence>
<feature type="transmembrane region" description="Helical" evidence="8">
    <location>
        <begin position="219"/>
        <end position="237"/>
    </location>
</feature>
<dbReference type="PANTHER" id="PTHR23502">
    <property type="entry name" value="MAJOR FACILITATOR SUPERFAMILY"/>
    <property type="match status" value="1"/>
</dbReference>
<keyword evidence="6 8" id="KW-1133">Transmembrane helix</keyword>
<evidence type="ECO:0000313" key="11">
    <source>
        <dbReference type="EMBL" id="RZI01602.1"/>
    </source>
</evidence>
<accession>A0A143PF83</accession>
<feature type="transmembrane region" description="Helical" evidence="8">
    <location>
        <begin position="12"/>
        <end position="30"/>
    </location>
</feature>
<feature type="transmembrane region" description="Helical" evidence="8">
    <location>
        <begin position="170"/>
        <end position="189"/>
    </location>
</feature>
<dbReference type="InterPro" id="IPR020846">
    <property type="entry name" value="MFS_dom"/>
</dbReference>
<feature type="domain" description="Major facilitator superfamily (MFS) profile" evidence="9">
    <location>
        <begin position="12"/>
        <end position="398"/>
    </location>
</feature>
<evidence type="ECO:0000256" key="4">
    <source>
        <dbReference type="ARBA" id="ARBA00022475"/>
    </source>
</evidence>
<feature type="transmembrane region" description="Helical" evidence="8">
    <location>
        <begin position="50"/>
        <end position="69"/>
    </location>
</feature>
<evidence type="ECO:0000256" key="2">
    <source>
        <dbReference type="ARBA" id="ARBA00006236"/>
    </source>
</evidence>
<keyword evidence="7 8" id="KW-0472">Membrane</keyword>
<evidence type="ECO:0000256" key="3">
    <source>
        <dbReference type="ARBA" id="ARBA00022448"/>
    </source>
</evidence>
<feature type="transmembrane region" description="Helical" evidence="8">
    <location>
        <begin position="314"/>
        <end position="336"/>
    </location>
</feature>
<organism evidence="11 12">
    <name type="scientific">Staphylococcus condimenti</name>
    <dbReference type="NCBI Taxonomy" id="70255"/>
    <lineage>
        <taxon>Bacteria</taxon>
        <taxon>Bacillati</taxon>
        <taxon>Bacillota</taxon>
        <taxon>Bacilli</taxon>
        <taxon>Bacillales</taxon>
        <taxon>Staphylococcaceae</taxon>
        <taxon>Staphylococcus</taxon>
    </lineage>
</organism>
<dbReference type="PROSITE" id="PS50850">
    <property type="entry name" value="MFS"/>
    <property type="match status" value="1"/>
</dbReference>
<evidence type="ECO:0000256" key="5">
    <source>
        <dbReference type="ARBA" id="ARBA00022692"/>
    </source>
</evidence>
<dbReference type="Proteomes" id="UP000595942">
    <property type="component" value="Chromosome"/>
</dbReference>
<dbReference type="KEGG" id="scv:A4G25_10850"/>
<gene>
    <name evidence="11" type="ORF">EIG99_08360</name>
    <name evidence="10" type="ORF">I6J05_07625</name>
</gene>
<keyword evidence="4 8" id="KW-1003">Cell membrane</keyword>
<feature type="transmembrane region" description="Helical" evidence="8">
    <location>
        <begin position="289"/>
        <end position="308"/>
    </location>
</feature>
<dbReference type="GeneID" id="93725852"/>
<evidence type="ECO:0000259" key="9">
    <source>
        <dbReference type="PROSITE" id="PS50850"/>
    </source>
</evidence>
<evidence type="ECO:0000256" key="8">
    <source>
        <dbReference type="RuleBase" id="RU365088"/>
    </source>
</evidence>
<comment type="similarity">
    <text evidence="2 8">Belongs to the major facilitator superfamily. Bcr/CmlA family.</text>
</comment>
<feature type="transmembrane region" description="Helical" evidence="8">
    <location>
        <begin position="257"/>
        <end position="277"/>
    </location>
</feature>
<keyword evidence="3 8" id="KW-0813">Transport</keyword>
<comment type="subcellular location">
    <subcellularLocation>
        <location evidence="1 8">Cell membrane</location>
        <topology evidence="1 8">Multi-pass membrane protein</topology>
    </subcellularLocation>
</comment>
<proteinExistence type="inferred from homology"/>
<evidence type="ECO:0000313" key="12">
    <source>
        <dbReference type="Proteomes" id="UP000293854"/>
    </source>
</evidence>
<evidence type="ECO:0000256" key="7">
    <source>
        <dbReference type="ARBA" id="ARBA00023136"/>
    </source>
</evidence>
<evidence type="ECO:0000256" key="6">
    <source>
        <dbReference type="ARBA" id="ARBA00022989"/>
    </source>
</evidence>
<reference evidence="11 12" key="1">
    <citation type="submission" date="2018-11" db="EMBL/GenBank/DDBJ databases">
        <title>Genomic profiling of Staphylococcus species from a Poultry farm system in KwaZulu-Natal, South Africa.</title>
        <authorList>
            <person name="Amoako D.G."/>
            <person name="Somboro A.M."/>
            <person name="Abia A.L.K."/>
            <person name="Bester L.A."/>
            <person name="Essack S.Y."/>
        </authorList>
    </citation>
    <scope>NUCLEOTIDE SEQUENCE [LARGE SCALE GENOMIC DNA]</scope>
    <source>
        <strain evidence="11 12">SA11</strain>
    </source>
</reference>
<reference evidence="10 13" key="2">
    <citation type="submission" date="2021-01" db="EMBL/GenBank/DDBJ databases">
        <title>FDA dAtabase for Regulatory Grade micrObial Sequences (FDA-ARGOS): Supporting development and validation of Infectious Disease Dx tests.</title>
        <authorList>
            <person name="Sproer C."/>
            <person name="Gronow S."/>
            <person name="Severitt S."/>
            <person name="Schroder I."/>
            <person name="Tallon L."/>
            <person name="Sadzewicz L."/>
            <person name="Zhao X."/>
            <person name="Boylan J."/>
            <person name="Ott S."/>
            <person name="Bowen H."/>
            <person name="Vavikolanu K."/>
            <person name="Mehta A."/>
            <person name="Aluvathingal J."/>
            <person name="Nadendla S."/>
            <person name="Lowell S."/>
            <person name="Myers T."/>
            <person name="Yan Y."/>
            <person name="Sichtig H."/>
        </authorList>
    </citation>
    <scope>NUCLEOTIDE SEQUENCE [LARGE SCALE GENOMIC DNA]</scope>
    <source>
        <strain evidence="10 13">FDAARGOS_1148</strain>
    </source>
</reference>
<feature type="transmembrane region" description="Helical" evidence="8">
    <location>
        <begin position="373"/>
        <end position="394"/>
    </location>
</feature>
<protein>
    <recommendedName>
        <fullName evidence="8">Bcr/CflA family efflux transporter</fullName>
    </recommendedName>
</protein>
<dbReference type="PANTHER" id="PTHR23502:SF132">
    <property type="entry name" value="POLYAMINE TRANSPORTER 2-RELATED"/>
    <property type="match status" value="1"/>
</dbReference>
<dbReference type="Gene3D" id="1.20.1720.10">
    <property type="entry name" value="Multidrug resistance protein D"/>
    <property type="match status" value="1"/>
</dbReference>